<evidence type="ECO:0008006" key="6">
    <source>
        <dbReference type="Google" id="ProtNLM"/>
    </source>
</evidence>
<dbReference type="GeneID" id="34523308"/>
<evidence type="ECO:0000256" key="1">
    <source>
        <dbReference type="ARBA" id="ARBA00022468"/>
    </source>
</evidence>
<dbReference type="OrthoDB" id="775356at2759"/>
<dbReference type="PANTHER" id="PTHR10194">
    <property type="entry name" value="RAS GTPASE-ACTIVATING PROTEINS"/>
    <property type="match status" value="1"/>
</dbReference>
<sequence>MTSNELNFFHTKIHLKVEAHPPDFNSRGLCVKRVGLFRGATTCLIENYCSYNPSLTNHIPTPIMTNNELESRGTFERVLSWSFHIKSEESWKSAIVSITNDGKLLAGSEVLIDELQRCNIQILFDKYCVLIERKVYIQGPKTDFIEFIKVLSSWQSLGREGFSSKWHPAMSITEQGKVEGNQLLVCRFKVFAPLPFKSKHIKIAGGPAVPMYPLKTPDATLQEDWFYVMGHLKSDGILNLLHEGDGSLLYSVDVSQLFTSEIIQIDHSMFQNSNTLFVGFIDELRRQQFPNEYPFLSKQRLVRESFLKEQDSKNITRLLIQFPLHIDLEDWFVTLKAFAKREHYYLQHNPDQKLRSSKHVTLEVTEAKFSPTALPSSDSNSEGPGLYAELSFWGATWCRTAIVKSRTNPFWKENFKLECPCSTESARILVKKCSFKNEAFSQNDVILGESRVDLTQSGKSTDKRLIIGSSNLEIGSLDTTLTVGEIRILPHNAYKIFESMLRSLPPKDLQEMVITLQSSSNDLETLSSILLDSFQSLGIETELFAALRETAMKPLDSMTRQNRVNAKTTSPNSLNTVFRGNSALTKCLEMYFLRVGHEYLEKVIGPFVQRISDKNIDCEVDPRAGGGDAVAKTNLGHLTDYVNELWELMYSTTNDLPRQIKDQLTFLRKDVENSVEPDDIKTPLNALSAFIFLRFMCPALLNPKLFFLAKEHQTGRTQRTLMLVAKILMMMANRGKFSEYKEPYMVGLNTFLEEHDQMVIDYFDKLTGRKMDFSERILDMSDVVSRLSVEVPPAILSELPTNPYLIDKYHSLVQLIHCLNETRSLKKSSSAKHISSEPQMLQIDDVDFGSQEFLSSLLESSSSDLYDTNLSSFLRQNVTFQDLLEQAAIVEVKSSKLCELFNKPELPSDFTAGGWSEFEREQFSSGIVDKKGHLGHINEKLKECRPLEDVLQKLLLQTSPSFDSLASTPTVTAKPEKRLNPITRLFRKKKT</sequence>
<evidence type="ECO:0000313" key="4">
    <source>
        <dbReference type="EMBL" id="CDK29939.1"/>
    </source>
</evidence>
<dbReference type="HOGENOM" id="CLU_002973_0_0_1"/>
<organism evidence="4 5">
    <name type="scientific">Kuraishia capsulata CBS 1993</name>
    <dbReference type="NCBI Taxonomy" id="1382522"/>
    <lineage>
        <taxon>Eukaryota</taxon>
        <taxon>Fungi</taxon>
        <taxon>Dikarya</taxon>
        <taxon>Ascomycota</taxon>
        <taxon>Saccharomycotina</taxon>
        <taxon>Pichiomycetes</taxon>
        <taxon>Pichiales</taxon>
        <taxon>Pichiaceae</taxon>
        <taxon>Kuraishia</taxon>
    </lineage>
</organism>
<dbReference type="SUPFAM" id="SSF48350">
    <property type="entry name" value="GTPase activation domain, GAP"/>
    <property type="match status" value="1"/>
</dbReference>
<dbReference type="GO" id="GO:0007165">
    <property type="term" value="P:signal transduction"/>
    <property type="evidence" value="ECO:0007669"/>
    <property type="project" value="UniProtKB-ARBA"/>
</dbReference>
<dbReference type="STRING" id="1382522.W6MT71"/>
<dbReference type="RefSeq" id="XP_022461920.1">
    <property type="nucleotide sequence ID" value="XM_022604074.1"/>
</dbReference>
<dbReference type="Pfam" id="PF00168">
    <property type="entry name" value="C2"/>
    <property type="match status" value="1"/>
</dbReference>
<dbReference type="InterPro" id="IPR035892">
    <property type="entry name" value="C2_domain_sf"/>
</dbReference>
<reference evidence="4" key="2">
    <citation type="submission" date="2014-02" db="EMBL/GenBank/DDBJ databases">
        <title>Complete DNA sequence of /Kuraishia capsulata/ illustrates novel genomic features among budding yeasts (/Saccharomycotina/).</title>
        <authorList>
            <person name="Morales L."/>
            <person name="Noel B."/>
            <person name="Porcel B."/>
            <person name="Marcet-Houben M."/>
            <person name="Hullo M-F."/>
            <person name="Sacerdot C."/>
            <person name="Tekaia F."/>
            <person name="Leh-Louis V."/>
            <person name="Despons L."/>
            <person name="Khanna V."/>
            <person name="Aury J-M."/>
            <person name="Barbe V."/>
            <person name="Couloux A."/>
            <person name="Labadie K."/>
            <person name="Pelletier E."/>
            <person name="Souciet J-L."/>
            <person name="Boekhout T."/>
            <person name="Gabaldon T."/>
            <person name="Wincker P."/>
            <person name="Dujon B."/>
        </authorList>
    </citation>
    <scope>NUCLEOTIDE SEQUENCE</scope>
    <source>
        <strain evidence="4">CBS 1993</strain>
    </source>
</reference>
<dbReference type="InterPro" id="IPR039360">
    <property type="entry name" value="Ras_GTPase"/>
</dbReference>
<gene>
    <name evidence="4" type="ORF">KUCA_T00005933001</name>
</gene>
<dbReference type="SUPFAM" id="SSF49562">
    <property type="entry name" value="C2 domain (Calcium/lipid-binding domain, CaLB)"/>
    <property type="match status" value="1"/>
</dbReference>
<keyword evidence="1" id="KW-0343">GTPase activation</keyword>
<dbReference type="AlphaFoldDB" id="W6MT71"/>
<dbReference type="PANTHER" id="PTHR10194:SF60">
    <property type="entry name" value="RAS GTPASE-ACTIVATING PROTEIN RASKOL"/>
    <property type="match status" value="1"/>
</dbReference>
<feature type="domain" description="C2" evidence="2">
    <location>
        <begin position="340"/>
        <end position="467"/>
    </location>
</feature>
<dbReference type="InterPro" id="IPR008936">
    <property type="entry name" value="Rho_GTPase_activation_prot"/>
</dbReference>
<dbReference type="PROSITE" id="PS50018">
    <property type="entry name" value="RAS_GTPASE_ACTIV_2"/>
    <property type="match status" value="1"/>
</dbReference>
<dbReference type="InterPro" id="IPR000008">
    <property type="entry name" value="C2_dom"/>
</dbReference>
<dbReference type="InterPro" id="IPR001936">
    <property type="entry name" value="RasGAP_dom"/>
</dbReference>
<dbReference type="Gene3D" id="2.60.40.150">
    <property type="entry name" value="C2 domain"/>
    <property type="match status" value="1"/>
</dbReference>
<evidence type="ECO:0000259" key="2">
    <source>
        <dbReference type="PROSITE" id="PS50004"/>
    </source>
</evidence>
<dbReference type="GO" id="GO:0005096">
    <property type="term" value="F:GTPase activator activity"/>
    <property type="evidence" value="ECO:0007669"/>
    <property type="project" value="UniProtKB-KW"/>
</dbReference>
<proteinExistence type="predicted"/>
<dbReference type="CDD" id="cd05137">
    <property type="entry name" value="RasGAP_CLA2_BUD2"/>
    <property type="match status" value="1"/>
</dbReference>
<dbReference type="Gene3D" id="1.10.506.10">
    <property type="entry name" value="GTPase Activation - p120gap, domain 1"/>
    <property type="match status" value="1"/>
</dbReference>
<protein>
    <recommendedName>
        <fullName evidence="6">Ras-GAP domain-containing protein</fullName>
    </recommendedName>
</protein>
<name>W6MT71_9ASCO</name>
<dbReference type="PROSITE" id="PS50004">
    <property type="entry name" value="C2"/>
    <property type="match status" value="1"/>
</dbReference>
<evidence type="ECO:0000259" key="3">
    <source>
        <dbReference type="PROSITE" id="PS50018"/>
    </source>
</evidence>
<dbReference type="Pfam" id="PF00616">
    <property type="entry name" value="RasGAP"/>
    <property type="match status" value="2"/>
</dbReference>
<reference evidence="4" key="1">
    <citation type="submission" date="2013-12" db="EMBL/GenBank/DDBJ databases">
        <authorList>
            <person name="Genoscope - CEA"/>
        </authorList>
    </citation>
    <scope>NUCLEOTIDE SEQUENCE</scope>
    <source>
        <strain evidence="4">CBS 1993</strain>
    </source>
</reference>
<dbReference type="CDD" id="cd00030">
    <property type="entry name" value="C2"/>
    <property type="match status" value="1"/>
</dbReference>
<dbReference type="PROSITE" id="PS00509">
    <property type="entry name" value="RAS_GTPASE_ACTIV_1"/>
    <property type="match status" value="1"/>
</dbReference>
<accession>W6MT71</accession>
<dbReference type="Proteomes" id="UP000019384">
    <property type="component" value="Unassembled WGS sequence"/>
</dbReference>
<feature type="domain" description="Ras-GAP" evidence="3">
    <location>
        <begin position="522"/>
        <end position="733"/>
    </location>
</feature>
<keyword evidence="5" id="KW-1185">Reference proteome</keyword>
<dbReference type="InterPro" id="IPR023152">
    <property type="entry name" value="RasGAP_CS"/>
</dbReference>
<evidence type="ECO:0000313" key="5">
    <source>
        <dbReference type="Proteomes" id="UP000019384"/>
    </source>
</evidence>
<dbReference type="SMART" id="SM00323">
    <property type="entry name" value="RasGAP"/>
    <property type="match status" value="1"/>
</dbReference>
<dbReference type="EMBL" id="HG793131">
    <property type="protein sequence ID" value="CDK29939.1"/>
    <property type="molecule type" value="Genomic_DNA"/>
</dbReference>